<organism evidence="2 3">
    <name type="scientific">Limimonas halophila</name>
    <dbReference type="NCBI Taxonomy" id="1082479"/>
    <lineage>
        <taxon>Bacteria</taxon>
        <taxon>Pseudomonadati</taxon>
        <taxon>Pseudomonadota</taxon>
        <taxon>Alphaproteobacteria</taxon>
        <taxon>Rhodospirillales</taxon>
        <taxon>Rhodovibrionaceae</taxon>
        <taxon>Limimonas</taxon>
    </lineage>
</organism>
<dbReference type="Proteomes" id="UP000199415">
    <property type="component" value="Unassembled WGS sequence"/>
</dbReference>
<evidence type="ECO:0000256" key="1">
    <source>
        <dbReference type="SAM" id="Phobius"/>
    </source>
</evidence>
<name>A0A1G7QJA8_9PROT</name>
<dbReference type="EMBL" id="FNCE01000004">
    <property type="protein sequence ID" value="SDF98568.1"/>
    <property type="molecule type" value="Genomic_DNA"/>
</dbReference>
<reference evidence="2 3" key="1">
    <citation type="submission" date="2016-10" db="EMBL/GenBank/DDBJ databases">
        <authorList>
            <person name="de Groot N.N."/>
        </authorList>
    </citation>
    <scope>NUCLEOTIDE SEQUENCE [LARGE SCALE GENOMIC DNA]</scope>
    <source>
        <strain evidence="2 3">DSM 25584</strain>
    </source>
</reference>
<gene>
    <name evidence="2" type="ORF">SAMN05216241_10430</name>
</gene>
<keyword evidence="1" id="KW-0472">Membrane</keyword>
<evidence type="ECO:0000313" key="2">
    <source>
        <dbReference type="EMBL" id="SDF98568.1"/>
    </source>
</evidence>
<keyword evidence="1" id="KW-1133">Transmembrane helix</keyword>
<evidence type="ECO:0008006" key="4">
    <source>
        <dbReference type="Google" id="ProtNLM"/>
    </source>
</evidence>
<dbReference type="STRING" id="1082479.SAMN05216241_10430"/>
<accession>A0A1G7QJA8</accession>
<dbReference type="AlphaFoldDB" id="A0A1G7QJA8"/>
<keyword evidence="1" id="KW-0812">Transmembrane</keyword>
<feature type="transmembrane region" description="Helical" evidence="1">
    <location>
        <begin position="48"/>
        <end position="75"/>
    </location>
</feature>
<keyword evidence="3" id="KW-1185">Reference proteome</keyword>
<sequence length="127" mass="15156">MARFQTWLKARVRWLARQRGVRQTARYADFYVRWLQHHPNGWFRRGAALLFIFGGFFAFLPILGAWMLPVGLVVLSDDLHMLRRLRRRIVIRIARWLLDRPPLRERLRAQRRTAAPRVRAVAGEDRG</sequence>
<dbReference type="RefSeq" id="WP_143006180.1">
    <property type="nucleotide sequence ID" value="NZ_FNCE01000004.1"/>
</dbReference>
<proteinExistence type="predicted"/>
<evidence type="ECO:0000313" key="3">
    <source>
        <dbReference type="Proteomes" id="UP000199415"/>
    </source>
</evidence>
<protein>
    <recommendedName>
        <fullName evidence="4">Transmembrane protein (PGPGW)</fullName>
    </recommendedName>
</protein>